<dbReference type="AlphaFoldDB" id="A0A8H3WWC2"/>
<comment type="caution">
    <text evidence="1">The sequence shown here is derived from an EMBL/GenBank/DDBJ whole genome shotgun (WGS) entry which is preliminary data.</text>
</comment>
<accession>A0A8H3WWC2</accession>
<feature type="non-terminal residue" evidence="1">
    <location>
        <position position="59"/>
    </location>
</feature>
<reference evidence="1 2" key="1">
    <citation type="journal article" date="2019" name="Environ. Microbiol.">
        <title>At the nexus of three kingdoms: the genome of the mycorrhizal fungus Gigaspora margarita provides insights into plant, endobacterial and fungal interactions.</title>
        <authorList>
            <person name="Venice F."/>
            <person name="Ghignone S."/>
            <person name="Salvioli di Fossalunga A."/>
            <person name="Amselem J."/>
            <person name="Novero M."/>
            <person name="Xianan X."/>
            <person name="Sedzielewska Toro K."/>
            <person name="Morin E."/>
            <person name="Lipzen A."/>
            <person name="Grigoriev I.V."/>
            <person name="Henrissat B."/>
            <person name="Martin F.M."/>
            <person name="Bonfante P."/>
        </authorList>
    </citation>
    <scope>NUCLEOTIDE SEQUENCE [LARGE SCALE GENOMIC DNA]</scope>
    <source>
        <strain evidence="1 2">BEG34</strain>
    </source>
</reference>
<protein>
    <submittedName>
        <fullName evidence="1">Uncharacterized protein</fullName>
    </submittedName>
</protein>
<sequence length="59" mass="6790">MAGYPPPNFYGYPDEDPEEFIDSFRSYLVAVEIDVTARHAHRIRAHSLFETCLKGDTKD</sequence>
<dbReference type="OrthoDB" id="2407389at2759"/>
<evidence type="ECO:0000313" key="1">
    <source>
        <dbReference type="EMBL" id="KAF0332883.1"/>
    </source>
</evidence>
<gene>
    <name evidence="1" type="ORF">F8M41_018902</name>
</gene>
<organism evidence="1 2">
    <name type="scientific">Gigaspora margarita</name>
    <dbReference type="NCBI Taxonomy" id="4874"/>
    <lineage>
        <taxon>Eukaryota</taxon>
        <taxon>Fungi</taxon>
        <taxon>Fungi incertae sedis</taxon>
        <taxon>Mucoromycota</taxon>
        <taxon>Glomeromycotina</taxon>
        <taxon>Glomeromycetes</taxon>
        <taxon>Diversisporales</taxon>
        <taxon>Gigasporaceae</taxon>
        <taxon>Gigaspora</taxon>
    </lineage>
</organism>
<dbReference type="EMBL" id="WTPW01004728">
    <property type="protein sequence ID" value="KAF0332883.1"/>
    <property type="molecule type" value="Genomic_DNA"/>
</dbReference>
<keyword evidence="2" id="KW-1185">Reference proteome</keyword>
<proteinExistence type="predicted"/>
<evidence type="ECO:0000313" key="2">
    <source>
        <dbReference type="Proteomes" id="UP000439903"/>
    </source>
</evidence>
<dbReference type="Proteomes" id="UP000439903">
    <property type="component" value="Unassembled WGS sequence"/>
</dbReference>
<name>A0A8H3WWC2_GIGMA</name>